<comment type="similarity">
    <text evidence="4">Belongs to the WD repeat PROPPIN family.</text>
</comment>
<evidence type="ECO:0000256" key="1">
    <source>
        <dbReference type="ARBA" id="ARBA00004148"/>
    </source>
</evidence>
<dbReference type="EMBL" id="JAPQKN010000001">
    <property type="protein sequence ID" value="KAJ5176684.1"/>
    <property type="molecule type" value="Genomic_DNA"/>
</dbReference>
<dbReference type="GeneID" id="81423862"/>
<dbReference type="OrthoDB" id="1667587at2759"/>
<dbReference type="RefSeq" id="XP_056548292.1">
    <property type="nucleotide sequence ID" value="XM_056684686.1"/>
</dbReference>
<reference evidence="5" key="1">
    <citation type="submission" date="2022-11" db="EMBL/GenBank/DDBJ databases">
        <authorList>
            <person name="Petersen C."/>
        </authorList>
    </citation>
    <scope>NUCLEOTIDE SEQUENCE</scope>
    <source>
        <strain evidence="5">IBT 26290</strain>
    </source>
</reference>
<organism evidence="5 6">
    <name type="scientific">Penicillium canariense</name>
    <dbReference type="NCBI Taxonomy" id="189055"/>
    <lineage>
        <taxon>Eukaryota</taxon>
        <taxon>Fungi</taxon>
        <taxon>Dikarya</taxon>
        <taxon>Ascomycota</taxon>
        <taxon>Pezizomycotina</taxon>
        <taxon>Eurotiomycetes</taxon>
        <taxon>Eurotiomycetidae</taxon>
        <taxon>Eurotiales</taxon>
        <taxon>Aspergillaceae</taxon>
        <taxon>Penicillium</taxon>
    </lineage>
</organism>
<dbReference type="GO" id="GO:0005774">
    <property type="term" value="C:vacuolar membrane"/>
    <property type="evidence" value="ECO:0007669"/>
    <property type="project" value="UniProtKB-SubCell"/>
</dbReference>
<name>A0A9W9II08_9EURO</name>
<keyword evidence="2" id="KW-0853">WD repeat</keyword>
<evidence type="ECO:0000256" key="2">
    <source>
        <dbReference type="ARBA" id="ARBA00022574"/>
    </source>
</evidence>
<dbReference type="Gene3D" id="2.130.10.10">
    <property type="entry name" value="YVTN repeat-like/Quinoprotein amine dehydrogenase"/>
    <property type="match status" value="1"/>
</dbReference>
<dbReference type="Proteomes" id="UP001149163">
    <property type="component" value="Unassembled WGS sequence"/>
</dbReference>
<keyword evidence="6" id="KW-1185">Reference proteome</keyword>
<dbReference type="PANTHER" id="PTHR11227">
    <property type="entry name" value="WD-REPEAT PROTEIN INTERACTING WITH PHOSPHOINOSIDES WIPI -RELATED"/>
    <property type="match status" value="1"/>
</dbReference>
<dbReference type="SUPFAM" id="SSF50978">
    <property type="entry name" value="WD40 repeat-like"/>
    <property type="match status" value="1"/>
</dbReference>
<gene>
    <name evidence="5" type="ORF">N7482_002561</name>
</gene>
<sequence length="418" mass="45289">MNTRQVIDESVGPYSLSAAFNNDSSCFSVGLNTGFCVFNANPCELKVSRGELRECPILLEDHISLTGNAVILDFNAGIGVVEMLGQSNYLAIVGGGRNPKFPQNKVRSNTSSIPKAEKTHTSLPQLVIWDDAKQKAAITLEFRTSVLGVRLSKSRIVIALLNSIHVFAFSTPPQKLSVFETSDNPLGLACLGQKLLAFPGRSPGQVQVIELETGNISIIPAHSSPLRAMALSPDGEVLATASEAGTLIRVFSTANCTKLAELRRGVDHAVIFSLSFSPSNTLLAVTSDKSTLHIFDVPHPHHIAHRSQSPSATEEGTRQKWGILGRLPLLPRVFSDVYSFASTHFEIGEEAMPGTPYVPPIGASLGRPPKGVIGWMDDQTLLVIGSGQDGRWEKFVLRDGDDGRRYCMREGWKRYLGG</sequence>
<proteinExistence type="inferred from homology"/>
<reference evidence="5" key="2">
    <citation type="journal article" date="2023" name="IMA Fungus">
        <title>Comparative genomic study of the Penicillium genus elucidates a diverse pangenome and 15 lateral gene transfer events.</title>
        <authorList>
            <person name="Petersen C."/>
            <person name="Sorensen T."/>
            <person name="Nielsen M.R."/>
            <person name="Sondergaard T.E."/>
            <person name="Sorensen J.L."/>
            <person name="Fitzpatrick D.A."/>
            <person name="Frisvad J.C."/>
            <person name="Nielsen K.L."/>
        </authorList>
    </citation>
    <scope>NUCLEOTIDE SEQUENCE</scope>
    <source>
        <strain evidence="5">IBT 26290</strain>
    </source>
</reference>
<dbReference type="InterPro" id="IPR015943">
    <property type="entry name" value="WD40/YVTN_repeat-like_dom_sf"/>
</dbReference>
<dbReference type="InterPro" id="IPR001680">
    <property type="entry name" value="WD40_rpt"/>
</dbReference>
<comment type="subcellular location">
    <subcellularLocation>
        <location evidence="1">Vacuole membrane</location>
        <topology evidence="1">Peripheral membrane protein</topology>
    </subcellularLocation>
</comment>
<comment type="caution">
    <text evidence="5">The sequence shown here is derived from an EMBL/GenBank/DDBJ whole genome shotgun (WGS) entry which is preliminary data.</text>
</comment>
<keyword evidence="3" id="KW-0677">Repeat</keyword>
<accession>A0A9W9II08</accession>
<evidence type="ECO:0000313" key="6">
    <source>
        <dbReference type="Proteomes" id="UP001149163"/>
    </source>
</evidence>
<dbReference type="AlphaFoldDB" id="A0A9W9II08"/>
<dbReference type="InterPro" id="IPR036322">
    <property type="entry name" value="WD40_repeat_dom_sf"/>
</dbReference>
<protein>
    <submittedName>
        <fullName evidence="5">Phosphatidylinositol 3-5-bisphosphate-binding protein</fullName>
    </submittedName>
</protein>
<evidence type="ECO:0000313" key="5">
    <source>
        <dbReference type="EMBL" id="KAJ5176684.1"/>
    </source>
</evidence>
<dbReference type="InterPro" id="IPR048720">
    <property type="entry name" value="PROPPIN"/>
</dbReference>
<evidence type="ECO:0000256" key="4">
    <source>
        <dbReference type="ARBA" id="ARBA00025740"/>
    </source>
</evidence>
<dbReference type="Pfam" id="PF21032">
    <property type="entry name" value="PROPPIN"/>
    <property type="match status" value="1"/>
</dbReference>
<evidence type="ECO:0000256" key="3">
    <source>
        <dbReference type="ARBA" id="ARBA00022737"/>
    </source>
</evidence>
<dbReference type="SMART" id="SM00320">
    <property type="entry name" value="WD40"/>
    <property type="match status" value="2"/>
</dbReference>